<protein>
    <submittedName>
        <fullName evidence="2">Uncharacterized protein</fullName>
    </submittedName>
</protein>
<name>A0A921AV11_9BACT</name>
<reference evidence="2" key="2">
    <citation type="submission" date="2021-09" db="EMBL/GenBank/DDBJ databases">
        <authorList>
            <person name="Gilroy R."/>
        </authorList>
    </citation>
    <scope>NUCLEOTIDE SEQUENCE</scope>
    <source>
        <strain evidence="2">ChiGjej2B2-19336</strain>
    </source>
</reference>
<comment type="caution">
    <text evidence="2">The sequence shown here is derived from an EMBL/GenBank/DDBJ whole genome shotgun (WGS) entry which is preliminary data.</text>
</comment>
<evidence type="ECO:0000256" key="1">
    <source>
        <dbReference type="SAM" id="MobiDB-lite"/>
    </source>
</evidence>
<feature type="compositionally biased region" description="Polar residues" evidence="1">
    <location>
        <begin position="1"/>
        <end position="18"/>
    </location>
</feature>
<reference evidence="2" key="1">
    <citation type="journal article" date="2021" name="PeerJ">
        <title>Extensive microbial diversity within the chicken gut microbiome revealed by metagenomics and culture.</title>
        <authorList>
            <person name="Gilroy R."/>
            <person name="Ravi A."/>
            <person name="Getino M."/>
            <person name="Pursley I."/>
            <person name="Horton D.L."/>
            <person name="Alikhan N.F."/>
            <person name="Baker D."/>
            <person name="Gharbi K."/>
            <person name="Hall N."/>
            <person name="Watson M."/>
            <person name="Adriaenssens E.M."/>
            <person name="Foster-Nyarko E."/>
            <person name="Jarju S."/>
            <person name="Secka A."/>
            <person name="Antonio M."/>
            <person name="Oren A."/>
            <person name="Chaudhuri R.R."/>
            <person name="La Ragione R."/>
            <person name="Hildebrand F."/>
            <person name="Pallen M.J."/>
        </authorList>
    </citation>
    <scope>NUCLEOTIDE SEQUENCE</scope>
    <source>
        <strain evidence="2">ChiGjej2B2-19336</strain>
    </source>
</reference>
<accession>A0A921AV11</accession>
<dbReference type="RefSeq" id="WP_304120554.1">
    <property type="nucleotide sequence ID" value="NZ_DYZA01000029.1"/>
</dbReference>
<sequence length="1427" mass="156411">MSQDISITGSRSPFTVDSDNLRQQDEAVSLAGEALVDAPPLLESTLDNAREMNSVPERDIPEEVLSRRNEETGETVAGRTLASALEKNDASSMDEAAKKLQGRAFTAQMESMLEQAGMIVSTESSAQAEAVSSVGEKKPAEHAAELTLDMKVPWEIFTVLKDVKPGLLFPRDLPLKEMQEYGARLDALIENIPVEKEEQGSEHTVLLAQLMKCRMQLSNSITSRTNLEARLEDLNRVKESDGSPARKLESFVDFALTWQNGLEQTNALLQMEAGNPQYLQQALNGTGLGIVGHDLDTLEGSIIDAMVEQLELLQAEGKDKLGEEALKNLARLSLRAGERPAVMLDMLQKGLAWASSAEHRNALVNALASGVAATGTEEGRKDAALRGETLRYVDMAFQGAYPEYAEEALALKKLLLPGYENDVTLQHSCTVASRQLLNILMDGEGPSGMSSQAALARLMHSAGNTSERSFLLTPDIVGALTKKVDLEGFNYHLAHVAVLQKRAAEAGLFPLSGEQESLINDVQNWCLALGLDARAAAYAKDLHSSLHKEDSGPRCMHELEQACGHFVRGFRGQTELSAAGRIIQKRAAMTESISSGRREEAIYETSAEYMARLALDHHIVNLSGLIRPNERFSRDDAGMSLNGRAVDEAIRRQTDALYASMFGGEDPNDVRLRMDEKSRKQRMFLDDVHRFESHARTMRTLAESTGEAVRLRAEAGKSEERIKAMEADKALIHFTWPHRRGERMKTCDTVFEIESLAKKLSEADTDEGKERLQGEIDKLLESLKGISPFTLASSIRRRKEIPSLEIVLDHMLPRARALNFFEKKTTVDGVRATEATRTLQSIQYQRAELQALQKSIDRSMGALRSQFGKDNIRRIQQTITAGLYKVFAESQQPLSLFSINDEQTLQAVYDQLKTWGVPVDSGLTRPLVRLTLASLTAADGTLKEDILRREAAKSDLDFAGRESANAMKANLREKGASRFSAWQKTRDFINESLLPDERRRAEGVRSLMREASRPGSGFVYDRTRGMVVDSGAVFTPFTSSKSLVNLVSLAHPLSARLRLMHNDSITVSNVGGGCYQVMLKGGLAASLGATMKIAIPHTPLTLVPGGNAGGRDEHGLALTFKSEKDCENFLNAFMNPASGLHRKDKAYDPSLWLCASQVRFIDGENVSADVSLGLMVSLFQQVLPLGFAGSGSASVSVSFAGETSQKVEQNASGETTTIGFKGKVTLAGSISAGVSRGNVYYGSPKTTLAKAASMDLEQRFKIVTGPQGLMPATCEETEYMVGPLQRGGIHDITRALLLPSAVSNRIASDVTFSDAFEKLLRGLPATARLTVHRSLKPEVLEETRRLFMEARMAMRKDAREAALKKAHELLASFHSYTPTHISIRNVTPDEISRNWSPGLGAFQYARNTSFARIRSGETLSIPLPQGN</sequence>
<organism evidence="2 3">
    <name type="scientific">Mailhella massiliensis</name>
    <dbReference type="NCBI Taxonomy" id="1903261"/>
    <lineage>
        <taxon>Bacteria</taxon>
        <taxon>Pseudomonadati</taxon>
        <taxon>Thermodesulfobacteriota</taxon>
        <taxon>Desulfovibrionia</taxon>
        <taxon>Desulfovibrionales</taxon>
        <taxon>Desulfovibrionaceae</taxon>
        <taxon>Mailhella</taxon>
    </lineage>
</organism>
<evidence type="ECO:0000313" key="2">
    <source>
        <dbReference type="EMBL" id="HJD96322.1"/>
    </source>
</evidence>
<gene>
    <name evidence="2" type="ORF">K8W16_01575</name>
</gene>
<dbReference type="Proteomes" id="UP000698963">
    <property type="component" value="Unassembled WGS sequence"/>
</dbReference>
<evidence type="ECO:0000313" key="3">
    <source>
        <dbReference type="Proteomes" id="UP000698963"/>
    </source>
</evidence>
<feature type="region of interest" description="Disordered" evidence="1">
    <location>
        <begin position="1"/>
        <end position="21"/>
    </location>
</feature>
<proteinExistence type="predicted"/>
<dbReference type="EMBL" id="DYZA01000029">
    <property type="protein sequence ID" value="HJD96322.1"/>
    <property type="molecule type" value="Genomic_DNA"/>
</dbReference>